<protein>
    <submittedName>
        <fullName evidence="6">ATPase AAA</fullName>
    </submittedName>
</protein>
<dbReference type="SMART" id="SM00382">
    <property type="entry name" value="AAA"/>
    <property type="match status" value="2"/>
</dbReference>
<dbReference type="RefSeq" id="WP_047071824.1">
    <property type="nucleotide sequence ID" value="NZ_BJOL01000008.1"/>
</dbReference>
<proteinExistence type="inferred from homology"/>
<evidence type="ECO:0000313" key="6">
    <source>
        <dbReference type="EMBL" id="KLH97920.1"/>
    </source>
</evidence>
<evidence type="ECO:0000313" key="5">
    <source>
        <dbReference type="EMBL" id="GED57378.1"/>
    </source>
</evidence>
<dbReference type="EMBL" id="LDCN01000005">
    <property type="protein sequence ID" value="KLH97920.1"/>
    <property type="molecule type" value="Genomic_DNA"/>
</dbReference>
<comment type="caution">
    <text evidence="6">The sequence shown here is derived from an EMBL/GenBank/DDBJ whole genome shotgun (WGS) entry which is preliminary data.</text>
</comment>
<gene>
    <name evidence="6" type="ORF">AA984_18835</name>
    <name evidence="5" type="ORF">BFO01nite_15100</name>
</gene>
<dbReference type="Pfam" id="PF00004">
    <property type="entry name" value="AAA"/>
    <property type="match status" value="1"/>
</dbReference>
<evidence type="ECO:0000256" key="3">
    <source>
        <dbReference type="ARBA" id="ARBA00022840"/>
    </source>
</evidence>
<dbReference type="PANTHER" id="PTHR23073">
    <property type="entry name" value="26S PROTEASOME REGULATORY SUBUNIT"/>
    <property type="match status" value="1"/>
</dbReference>
<keyword evidence="2" id="KW-0547">Nucleotide-binding</keyword>
<dbReference type="InterPro" id="IPR003593">
    <property type="entry name" value="AAA+_ATPase"/>
</dbReference>
<evidence type="ECO:0000256" key="2">
    <source>
        <dbReference type="ARBA" id="ARBA00022741"/>
    </source>
</evidence>
<dbReference type="EMBL" id="BJOL01000008">
    <property type="protein sequence ID" value="GED57378.1"/>
    <property type="molecule type" value="Genomic_DNA"/>
</dbReference>
<dbReference type="Proteomes" id="UP000319498">
    <property type="component" value="Unassembled WGS sequence"/>
</dbReference>
<dbReference type="GeneID" id="87587119"/>
<dbReference type="Pfam" id="PF22977">
    <property type="entry name" value="WHD"/>
    <property type="match status" value="1"/>
</dbReference>
<keyword evidence="8" id="KW-1185">Reference proteome</keyword>
<dbReference type="Proteomes" id="UP000035218">
    <property type="component" value="Unassembled WGS sequence"/>
</dbReference>
<reference evidence="6 7" key="1">
    <citation type="submission" date="2015-05" db="EMBL/GenBank/DDBJ databases">
        <title>Genome sequencing project for genomic taxonomy and phylogenomics of Bacillus-like bacteria.</title>
        <authorList>
            <person name="Liu B."/>
            <person name="Wang J."/>
            <person name="Zhu Y."/>
            <person name="Liu G."/>
            <person name="Chen Q."/>
            <person name="Chen Z."/>
            <person name="Lan J."/>
            <person name="Che J."/>
            <person name="Ge C."/>
            <person name="Shi H."/>
            <person name="Pan Z."/>
            <person name="Liu X."/>
        </authorList>
    </citation>
    <scope>NUCLEOTIDE SEQUENCE [LARGE SCALE GENOMIC DNA]</scope>
    <source>
        <strain evidence="6 7">DSM 9885</strain>
    </source>
</reference>
<sequence length="720" mass="82207">MTSPEPNHNQWNYYEEMLRWLDIHLMRLLAVRAQQGDDYPLDQMRGVIVTEEEVIQLLEAAPPATQLWEVFTERLAACEERLHALHMREAEAGSVPILAVADAFSLNRFELGCLFLCLSVELDRKYEKLFGYLLDDITCKSPTPELAMQLFCRTATERMEAWTAFAQKSKLGRLLLFTEGDMGGSGSWLSRPLKLDERMLHFLTTKNGGDASLPLWLSWSLPDQELEPLVGESAIHLQERFETLWETAGADSERLLLHLHGPTGVGKRHRVKHLFHRVRRPVLFVDAERLIREEAFSRRVQQILREVQLRRGVLCLHQFEVFLTEEVQTVGRKQLLIDELESFSRPIAIVSKSQWKPESALGKRIWLEMEVPSPDETERRRLWETGRAGMSFSQEIDVGVLAGKFKLNAGQITRALHRANEMAMQTKDRIITKAHLHEACFLQMRHGLEKHATRLNPKYSWEDLILPEEQLTLLRNACNQVTYRNVVLGEWGFGRKLSYGKGVSMLFAGPPGTGKTMSAEVVAKELGLELFKIDLSQVISKYVGETEKNLHHIFSEARIGNAILFFDEADALFGKRSEVKDSHDKYANVETAYLLQKMEEYEGVSILATNLLQNFDEAFIRRINYVVKFPFPEPYYREEIWRSMFPADTPRAADIDFEFLASKLHIAGGGIKNVVLAASFLAASEGKPVSMSHLIAAAKQELKKTGKLLLKEDLGEYANR</sequence>
<evidence type="ECO:0000259" key="4">
    <source>
        <dbReference type="SMART" id="SM00382"/>
    </source>
</evidence>
<reference evidence="5 8" key="2">
    <citation type="submission" date="2019-06" db="EMBL/GenBank/DDBJ databases">
        <title>Whole genome shotgun sequence of Brevibacillus formosus NBRC 15716.</title>
        <authorList>
            <person name="Hosoyama A."/>
            <person name="Uohara A."/>
            <person name="Ohji S."/>
            <person name="Ichikawa N."/>
        </authorList>
    </citation>
    <scope>NUCLEOTIDE SEQUENCE [LARGE SCALE GENOMIC DNA]</scope>
    <source>
        <strain evidence="5 8">NBRC 15716</strain>
    </source>
</reference>
<keyword evidence="3" id="KW-0067">ATP-binding</keyword>
<name>A0A837KJL7_9BACL</name>
<dbReference type="SUPFAM" id="SSF52540">
    <property type="entry name" value="P-loop containing nucleoside triphosphate hydrolases"/>
    <property type="match status" value="2"/>
</dbReference>
<evidence type="ECO:0000313" key="7">
    <source>
        <dbReference type="Proteomes" id="UP000035218"/>
    </source>
</evidence>
<dbReference type="OrthoDB" id="9806903at2"/>
<dbReference type="Gene3D" id="3.40.50.300">
    <property type="entry name" value="P-loop containing nucleotide triphosphate hydrolases"/>
    <property type="match status" value="2"/>
</dbReference>
<feature type="domain" description="AAA+ ATPase" evidence="4">
    <location>
        <begin position="253"/>
        <end position="389"/>
    </location>
</feature>
<dbReference type="CDD" id="cd19481">
    <property type="entry name" value="RecA-like_protease"/>
    <property type="match status" value="1"/>
</dbReference>
<evidence type="ECO:0000313" key="8">
    <source>
        <dbReference type="Proteomes" id="UP000319498"/>
    </source>
</evidence>
<dbReference type="GO" id="GO:0005524">
    <property type="term" value="F:ATP binding"/>
    <property type="evidence" value="ECO:0007669"/>
    <property type="project" value="UniProtKB-KW"/>
</dbReference>
<organism evidence="6 7">
    <name type="scientific">Brevibacillus formosus</name>
    <dbReference type="NCBI Taxonomy" id="54913"/>
    <lineage>
        <taxon>Bacteria</taxon>
        <taxon>Bacillati</taxon>
        <taxon>Bacillota</taxon>
        <taxon>Bacilli</taxon>
        <taxon>Bacillales</taxon>
        <taxon>Paenibacillaceae</taxon>
        <taxon>Brevibacillus</taxon>
    </lineage>
</organism>
<feature type="domain" description="AAA+ ATPase" evidence="4">
    <location>
        <begin position="501"/>
        <end position="633"/>
    </location>
</feature>
<dbReference type="InterPro" id="IPR027417">
    <property type="entry name" value="P-loop_NTPase"/>
</dbReference>
<accession>A0A837KJL7</accession>
<dbReference type="InterPro" id="IPR003959">
    <property type="entry name" value="ATPase_AAA_core"/>
</dbReference>
<dbReference type="AlphaFoldDB" id="A0A837KJL7"/>
<dbReference type="InterPro" id="IPR054472">
    <property type="entry name" value="WHD"/>
</dbReference>
<dbReference type="GO" id="GO:0016887">
    <property type="term" value="F:ATP hydrolysis activity"/>
    <property type="evidence" value="ECO:0007669"/>
    <property type="project" value="InterPro"/>
</dbReference>
<comment type="similarity">
    <text evidence="1">Belongs to the AAA ATPase family.</text>
</comment>
<evidence type="ECO:0000256" key="1">
    <source>
        <dbReference type="ARBA" id="ARBA00006914"/>
    </source>
</evidence>
<dbReference type="InterPro" id="IPR050221">
    <property type="entry name" value="26S_Proteasome_ATPase"/>
</dbReference>